<dbReference type="AlphaFoldDB" id="Q7VMM2"/>
<reference evidence="3" key="1">
    <citation type="submission" date="2003-06" db="EMBL/GenBank/DDBJ databases">
        <title>The complete genome sequence of Haemophilus ducreyi.</title>
        <authorList>
            <person name="Munson R.S. Jr."/>
            <person name="Ray W.C."/>
            <person name="Mahairas G."/>
            <person name="Sabo P."/>
            <person name="Mungur R."/>
            <person name="Johnson L."/>
            <person name="Nguyen D."/>
            <person name="Wang J."/>
            <person name="Forst C."/>
            <person name="Hood L."/>
        </authorList>
    </citation>
    <scope>NUCLEOTIDE SEQUENCE [LARGE SCALE GENOMIC DNA]</scope>
    <source>
        <strain evidence="3">35000HP / ATCC 700724</strain>
    </source>
</reference>
<evidence type="ECO:0000256" key="1">
    <source>
        <dbReference type="SAM" id="Phobius"/>
    </source>
</evidence>
<keyword evidence="3" id="KW-1185">Reference proteome</keyword>
<dbReference type="EMBL" id="AE017143">
    <property type="protein sequence ID" value="AAP95834.1"/>
    <property type="molecule type" value="Genomic_DNA"/>
</dbReference>
<dbReference type="PROSITE" id="PS51257">
    <property type="entry name" value="PROKAR_LIPOPROTEIN"/>
    <property type="match status" value="1"/>
</dbReference>
<gene>
    <name evidence="2" type="ordered locus">HD_0953</name>
</gene>
<keyword evidence="1" id="KW-0472">Membrane</keyword>
<feature type="transmembrane region" description="Helical" evidence="1">
    <location>
        <begin position="12"/>
        <end position="32"/>
    </location>
</feature>
<dbReference type="Proteomes" id="UP000001022">
    <property type="component" value="Chromosome"/>
</dbReference>
<sequence length="69" mass="7833">MFLFLRSHYPITLWSLIGYSCGIFLTQTALLFSPGSSGMEKVASHCEFLIIPSKQISLRIRNGERLEKV</sequence>
<keyword evidence="1" id="KW-0812">Transmembrane</keyword>
<dbReference type="HOGENOM" id="CLU_2770125_0_0_6"/>
<protein>
    <submittedName>
        <fullName evidence="2">Uncharacterized protein</fullName>
    </submittedName>
</protein>
<proteinExistence type="predicted"/>
<keyword evidence="1" id="KW-1133">Transmembrane helix</keyword>
<dbReference type="KEGG" id="hdu:HD_0953"/>
<evidence type="ECO:0000313" key="2">
    <source>
        <dbReference type="EMBL" id="AAP95834.1"/>
    </source>
</evidence>
<accession>Q7VMM2</accession>
<organism evidence="2 3">
    <name type="scientific">Haemophilus ducreyi (strain 35000HP / ATCC 700724)</name>
    <dbReference type="NCBI Taxonomy" id="233412"/>
    <lineage>
        <taxon>Bacteria</taxon>
        <taxon>Pseudomonadati</taxon>
        <taxon>Pseudomonadota</taxon>
        <taxon>Gammaproteobacteria</taxon>
        <taxon>Pasteurellales</taxon>
        <taxon>Pasteurellaceae</taxon>
        <taxon>Haemophilus</taxon>
    </lineage>
</organism>
<evidence type="ECO:0000313" key="3">
    <source>
        <dbReference type="Proteomes" id="UP000001022"/>
    </source>
</evidence>
<name>Q7VMM2_HAEDU</name>